<dbReference type="Gene3D" id="1.25.40.10">
    <property type="entry name" value="Tetratricopeptide repeat domain"/>
    <property type="match status" value="2"/>
</dbReference>
<evidence type="ECO:0000313" key="3">
    <source>
        <dbReference type="EMBL" id="KLN52284.1"/>
    </source>
</evidence>
<dbReference type="InterPro" id="IPR011990">
    <property type="entry name" value="TPR-like_helical_dom_sf"/>
</dbReference>
<gene>
    <name evidence="3" type="primary">tam3</name>
    <name evidence="3" type="ORF">VPARA_66020</name>
</gene>
<protein>
    <submittedName>
        <fullName evidence="3">Trans-aconitate 2-methyltransferase</fullName>
        <ecNumber evidence="3">2.1.1.144</ecNumber>
    </submittedName>
</protein>
<evidence type="ECO:0000313" key="4">
    <source>
        <dbReference type="Proteomes" id="UP000035170"/>
    </source>
</evidence>
<sequence>MTTTPAYPDTLTHAAALAQAAALIKAQKLDAAGELLVRILEVAPADPDALHYQGLLRHAQGRSNESIALIGWSLTLQPAQSGAWNNLGNLLVETGRIDDAMRAYGNSVSFAKEGDEGADALSNIASLERRKGHWQAAERVSRRAIELRPEFSEAWYNLSIALMEQGRIHESVIANSRAVLLQPRNLSARSQVIRALELLGESERAVGMYREWLAEDPGNPVVTHLLAACEGHAPARASDGYVETVFDSYAGSFDASLEKLHYRAPELVAHAVQEMHGAPAASLAVVDAGCGTGLCAPLLRPWAAHLAGCDLSVGMLQRAEQRGGYDVLHKAELTHYLHTQPGRFDLVISADTLCYFGDLREVLAAAARALRPEGGVVFTVEAMPGGQDDFRLEGSGRYRHAAAHVEARLAAAGFGAVRIEPIVPRREAGQDVQGWLASARLSAH</sequence>
<keyword evidence="4" id="KW-1185">Reference proteome</keyword>
<dbReference type="SUPFAM" id="SSF48452">
    <property type="entry name" value="TPR-like"/>
    <property type="match status" value="1"/>
</dbReference>
<accession>A0A0H2LPS7</accession>
<dbReference type="RefSeq" id="WP_047787599.1">
    <property type="nucleotide sequence ID" value="NZ_JZWI01000058.1"/>
</dbReference>
<dbReference type="Pfam" id="PF08241">
    <property type="entry name" value="Methyltransf_11"/>
    <property type="match status" value="1"/>
</dbReference>
<dbReference type="SUPFAM" id="SSF53335">
    <property type="entry name" value="S-adenosyl-L-methionine-dependent methyltransferases"/>
    <property type="match status" value="1"/>
</dbReference>
<keyword evidence="1" id="KW-0802">TPR repeat</keyword>
<feature type="repeat" description="TPR" evidence="1">
    <location>
        <begin position="81"/>
        <end position="114"/>
    </location>
</feature>
<dbReference type="InterPro" id="IPR013216">
    <property type="entry name" value="Methyltransf_11"/>
</dbReference>
<dbReference type="PROSITE" id="PS50005">
    <property type="entry name" value="TPR"/>
    <property type="match status" value="2"/>
</dbReference>
<dbReference type="PANTHER" id="PTHR44216:SF3">
    <property type="entry name" value="PROTEIN O-MANNOSYL-TRANSFERASE TMTC2"/>
    <property type="match status" value="1"/>
</dbReference>
<dbReference type="SMART" id="SM00028">
    <property type="entry name" value="TPR"/>
    <property type="match status" value="5"/>
</dbReference>
<proteinExistence type="predicted"/>
<dbReference type="InterPro" id="IPR052384">
    <property type="entry name" value="TMTC_O-mannosyltransferase"/>
</dbReference>
<dbReference type="EC" id="2.1.1.144" evidence="3"/>
<dbReference type="GO" id="GO:0030798">
    <property type="term" value="F:trans-aconitate 2-methyltransferase activity"/>
    <property type="evidence" value="ECO:0007669"/>
    <property type="project" value="UniProtKB-EC"/>
</dbReference>
<dbReference type="Gene3D" id="3.40.50.150">
    <property type="entry name" value="Vaccinia Virus protein VP39"/>
    <property type="match status" value="1"/>
</dbReference>
<keyword evidence="3" id="KW-0808">Transferase</keyword>
<dbReference type="GO" id="GO:0000030">
    <property type="term" value="F:mannosyltransferase activity"/>
    <property type="evidence" value="ECO:0007669"/>
    <property type="project" value="TreeGrafter"/>
</dbReference>
<dbReference type="EMBL" id="JZWI01000058">
    <property type="protein sequence ID" value="KLN52284.1"/>
    <property type="molecule type" value="Genomic_DNA"/>
</dbReference>
<dbReference type="CDD" id="cd02440">
    <property type="entry name" value="AdoMet_MTases"/>
    <property type="match status" value="1"/>
</dbReference>
<organism evidence="3 4">
    <name type="scientific">Variovorax paradoxus</name>
    <dbReference type="NCBI Taxonomy" id="34073"/>
    <lineage>
        <taxon>Bacteria</taxon>
        <taxon>Pseudomonadati</taxon>
        <taxon>Pseudomonadota</taxon>
        <taxon>Betaproteobacteria</taxon>
        <taxon>Burkholderiales</taxon>
        <taxon>Comamonadaceae</taxon>
        <taxon>Variovorax</taxon>
    </lineage>
</organism>
<dbReference type="Proteomes" id="UP000035170">
    <property type="component" value="Unassembled WGS sequence"/>
</dbReference>
<reference evidence="3 4" key="1">
    <citation type="submission" date="2015-03" db="EMBL/GenBank/DDBJ databases">
        <title>Genome sequence of Variovorax paradoxus TBEA6.</title>
        <authorList>
            <person name="Poehlein A."/>
            <person name="Schuldes J."/>
            <person name="Wuebbeler J.H."/>
            <person name="Hiessl S."/>
            <person name="Steinbuechel A."/>
            <person name="Daniel R."/>
        </authorList>
    </citation>
    <scope>NUCLEOTIDE SEQUENCE [LARGE SCALE GENOMIC DNA]</scope>
    <source>
        <strain evidence="3 4">TBEA6</strain>
    </source>
</reference>
<dbReference type="InterPro" id="IPR029063">
    <property type="entry name" value="SAM-dependent_MTases_sf"/>
</dbReference>
<dbReference type="AlphaFoldDB" id="A0A0H2LPS7"/>
<feature type="repeat" description="TPR" evidence="1">
    <location>
        <begin position="152"/>
        <end position="185"/>
    </location>
</feature>
<feature type="domain" description="Methyltransferase type 11" evidence="2">
    <location>
        <begin position="286"/>
        <end position="378"/>
    </location>
</feature>
<evidence type="ECO:0000259" key="2">
    <source>
        <dbReference type="Pfam" id="PF08241"/>
    </source>
</evidence>
<dbReference type="PATRIC" id="fig|34073.19.peg.6804"/>
<keyword evidence="3" id="KW-0489">Methyltransferase</keyword>
<dbReference type="GO" id="GO:0032259">
    <property type="term" value="P:methylation"/>
    <property type="evidence" value="ECO:0007669"/>
    <property type="project" value="UniProtKB-KW"/>
</dbReference>
<evidence type="ECO:0000256" key="1">
    <source>
        <dbReference type="PROSITE-ProRule" id="PRU00339"/>
    </source>
</evidence>
<dbReference type="GO" id="GO:0035269">
    <property type="term" value="P:protein O-linked glycosylation via mannose"/>
    <property type="evidence" value="ECO:0007669"/>
    <property type="project" value="TreeGrafter"/>
</dbReference>
<dbReference type="InterPro" id="IPR019734">
    <property type="entry name" value="TPR_rpt"/>
</dbReference>
<comment type="caution">
    <text evidence="3">The sequence shown here is derived from an EMBL/GenBank/DDBJ whole genome shotgun (WGS) entry which is preliminary data.</text>
</comment>
<dbReference type="PANTHER" id="PTHR44216">
    <property type="entry name" value="PROTEIN O-MANNOSYL-TRANSFERASE TMTC2"/>
    <property type="match status" value="1"/>
</dbReference>
<name>A0A0H2LPS7_VARPD</name>
<dbReference type="Pfam" id="PF13432">
    <property type="entry name" value="TPR_16"/>
    <property type="match status" value="2"/>
</dbReference>